<comment type="caution">
    <text evidence="2">The sequence shown here is derived from an EMBL/GenBank/DDBJ whole genome shotgun (WGS) entry which is preliminary data.</text>
</comment>
<feature type="domain" description="Formylmethanofuran dehydrogenase subunit E" evidence="1">
    <location>
        <begin position="97"/>
        <end position="193"/>
    </location>
</feature>
<gene>
    <name evidence="2" type="ORF">EF807_06205</name>
</gene>
<sequence length="327" mass="37249">MKKISVLIAIGMIVAVMGGVVAYKTDVSAFEGRDTAWEMKPPYIITGCSPIDDEPCWYCPAVDAPYAPTFEVLDTDAAKGRYCTMTKTITLKDLVKFHGHDCEGLFHAAGMCKLAMDELFPDGIYDRTDMRAMAGKSPCFCDTVMYLTGGRIRYGTFDMDPRLGHSIIVQRISTGETVMASWRPGVNCVPISKVNPEPYELWSAYPQPTTPVGKHIIWEPKVDTNRLIDLKTKLWGGKYEIGPEELTELAWLQRKHVEEILTHPLEESYQVKRLPDFKWEKPGYDSIIRRNDIMFKNYPQMYSPSAGTEEEWLKEKAVDRHEEMLEE</sequence>
<proteinExistence type="predicted"/>
<dbReference type="Gene3D" id="3.30.1330.130">
    <property type="match status" value="1"/>
</dbReference>
<accession>A0A520KW59</accession>
<dbReference type="EMBL" id="RXIL01000112">
    <property type="protein sequence ID" value="RZN68279.1"/>
    <property type="molecule type" value="Genomic_DNA"/>
</dbReference>
<dbReference type="InterPro" id="IPR003814">
    <property type="entry name" value="FmdEsu_dom"/>
</dbReference>
<evidence type="ECO:0000313" key="2">
    <source>
        <dbReference type="EMBL" id="RZN68279.1"/>
    </source>
</evidence>
<dbReference type="SUPFAM" id="SSF143555">
    <property type="entry name" value="FwdE-like"/>
    <property type="match status" value="1"/>
</dbReference>
<reference evidence="2 3" key="1">
    <citation type="journal article" date="2019" name="Nat. Microbiol.">
        <title>Wide diversity of methane and short-chain alkane metabolisms in uncultured archaea.</title>
        <authorList>
            <person name="Borrel G."/>
            <person name="Adam P.S."/>
            <person name="McKay L.J."/>
            <person name="Chen L.X."/>
            <person name="Sierra-Garcia I.N."/>
            <person name="Sieber C.M."/>
            <person name="Letourneur Q."/>
            <person name="Ghozlane A."/>
            <person name="Andersen G.L."/>
            <person name="Li W.J."/>
            <person name="Hallam S.J."/>
            <person name="Muyzer G."/>
            <person name="de Oliveira V.M."/>
            <person name="Inskeep W.P."/>
            <person name="Banfield J.F."/>
            <person name="Gribaldo S."/>
        </authorList>
    </citation>
    <scope>NUCLEOTIDE SEQUENCE [LARGE SCALE GENOMIC DNA]</scope>
    <source>
        <strain evidence="2">NM1b</strain>
    </source>
</reference>
<dbReference type="AlphaFoldDB" id="A0A520KW59"/>
<evidence type="ECO:0000313" key="3">
    <source>
        <dbReference type="Proteomes" id="UP000320766"/>
    </source>
</evidence>
<dbReference type="Proteomes" id="UP000320766">
    <property type="component" value="Unassembled WGS sequence"/>
</dbReference>
<organism evidence="2 3">
    <name type="scientific">Candidatus Methanolliviera hydrocarbonicum</name>
    <dbReference type="NCBI Taxonomy" id="2491085"/>
    <lineage>
        <taxon>Archaea</taxon>
        <taxon>Methanobacteriati</taxon>
        <taxon>Methanobacteriota</taxon>
        <taxon>Candidatus Methanoliparia</taxon>
        <taxon>Candidatus Methanoliparales</taxon>
        <taxon>Candidatus Methanollivieraceae</taxon>
        <taxon>Candidatus Methanolliviera</taxon>
    </lineage>
</organism>
<evidence type="ECO:0000259" key="1">
    <source>
        <dbReference type="Pfam" id="PF02663"/>
    </source>
</evidence>
<dbReference type="Pfam" id="PF02663">
    <property type="entry name" value="FmdE"/>
    <property type="match status" value="1"/>
</dbReference>
<name>A0A520KW59_9EURY</name>
<protein>
    <recommendedName>
        <fullName evidence="1">Formylmethanofuran dehydrogenase subunit E domain-containing protein</fullName>
    </recommendedName>
</protein>